<name>A0AAV4UDH8_CAEEX</name>
<sequence>MVTTPLWAHCDQRPKLKMSTAVTCDTYYVYPPYRRRERCLFAQGSEENGGRCDPLLIPEVGVHMPPTSLFGRVHAQAYVVRFECEPLARVRPTIYPKFTITQNAPRHCLLLHVPKMHHDIAYAVYILSPKFPINSPMCDIWEFTTPSLRFNRRNFRPTGIFHPPLLRTQ</sequence>
<evidence type="ECO:0000313" key="2">
    <source>
        <dbReference type="Proteomes" id="UP001054945"/>
    </source>
</evidence>
<dbReference type="EMBL" id="BPLR01012676">
    <property type="protein sequence ID" value="GIY55806.1"/>
    <property type="molecule type" value="Genomic_DNA"/>
</dbReference>
<evidence type="ECO:0000313" key="1">
    <source>
        <dbReference type="EMBL" id="GIY55806.1"/>
    </source>
</evidence>
<protein>
    <submittedName>
        <fullName evidence="1">Uncharacterized protein</fullName>
    </submittedName>
</protein>
<reference evidence="1 2" key="1">
    <citation type="submission" date="2021-06" db="EMBL/GenBank/DDBJ databases">
        <title>Caerostris extrusa draft genome.</title>
        <authorList>
            <person name="Kono N."/>
            <person name="Arakawa K."/>
        </authorList>
    </citation>
    <scope>NUCLEOTIDE SEQUENCE [LARGE SCALE GENOMIC DNA]</scope>
</reference>
<accession>A0AAV4UDH8</accession>
<proteinExistence type="predicted"/>
<comment type="caution">
    <text evidence="1">The sequence shown here is derived from an EMBL/GenBank/DDBJ whole genome shotgun (WGS) entry which is preliminary data.</text>
</comment>
<dbReference type="AlphaFoldDB" id="A0AAV4UDH8"/>
<keyword evidence="2" id="KW-1185">Reference proteome</keyword>
<dbReference type="Proteomes" id="UP001054945">
    <property type="component" value="Unassembled WGS sequence"/>
</dbReference>
<gene>
    <name evidence="1" type="ORF">CEXT_340031</name>
</gene>
<organism evidence="1 2">
    <name type="scientific">Caerostris extrusa</name>
    <name type="common">Bark spider</name>
    <name type="synonym">Caerostris bankana</name>
    <dbReference type="NCBI Taxonomy" id="172846"/>
    <lineage>
        <taxon>Eukaryota</taxon>
        <taxon>Metazoa</taxon>
        <taxon>Ecdysozoa</taxon>
        <taxon>Arthropoda</taxon>
        <taxon>Chelicerata</taxon>
        <taxon>Arachnida</taxon>
        <taxon>Araneae</taxon>
        <taxon>Araneomorphae</taxon>
        <taxon>Entelegynae</taxon>
        <taxon>Araneoidea</taxon>
        <taxon>Araneidae</taxon>
        <taxon>Caerostris</taxon>
    </lineage>
</organism>